<keyword evidence="6" id="KW-1185">Reference proteome</keyword>
<accession>K6V7G6</accession>
<organism evidence="5 6">
    <name type="scientific">Austwickia chelonae NBRC 105200</name>
    <dbReference type="NCBI Taxonomy" id="1184607"/>
    <lineage>
        <taxon>Bacteria</taxon>
        <taxon>Bacillati</taxon>
        <taxon>Actinomycetota</taxon>
        <taxon>Actinomycetes</taxon>
        <taxon>Micrococcales</taxon>
        <taxon>Dermatophilaceae</taxon>
        <taxon>Austwickia</taxon>
    </lineage>
</organism>
<dbReference type="InterPro" id="IPR009830">
    <property type="entry name" value="LppX/LprAFG"/>
</dbReference>
<sequence length="347" mass="36819">MEFEECPGGDVCGDAAVEAVNMPYLSGKCRMAIYVAWWSRTKDAIRRSRAIRDPGCTPGRDWYTHWRFSVMTCRRSAALLIGLLPLGLVGCGGGDGKASGPASSQGGTSVYELCSKAGDLDKDAYFDASVKSRPKERTAHLEGATAAGSSSSATPSGKASAEGKISGDIDVTDQTNPKASLKISVQGMDMEMVMIDKLTYMKAKPLTGDMYLKLSMQEMLSKSGVDMQTMTDPSAYLEKAKGAVTKVSCVGREDLSGAKTARIRTTLDTRKAAELLKPSGSATSPAAGASSAMPETQEADQWVDEKGRLLKMDSGAGATKMTLTYSKWGEPVTITAPPATQVTQMPF</sequence>
<comment type="subcellular location">
    <subcellularLocation>
        <location evidence="1">Cell envelope</location>
    </subcellularLocation>
</comment>
<reference evidence="5 6" key="1">
    <citation type="submission" date="2012-08" db="EMBL/GenBank/DDBJ databases">
        <title>Whole genome shotgun sequence of Austwickia chelonae NBRC 105200.</title>
        <authorList>
            <person name="Yoshida I."/>
            <person name="Hosoyama A."/>
            <person name="Tsuchikane K."/>
            <person name="Katsumata H."/>
            <person name="Ando Y."/>
            <person name="Ohji S."/>
            <person name="Hamada M."/>
            <person name="Tamura T."/>
            <person name="Yamazoe A."/>
            <person name="Yamazaki S."/>
            <person name="Fujita N."/>
        </authorList>
    </citation>
    <scope>NUCLEOTIDE SEQUENCE [LARGE SCALE GENOMIC DNA]</scope>
    <source>
        <strain evidence="5 6">NBRC 105200</strain>
    </source>
</reference>
<keyword evidence="3" id="KW-1003">Cell membrane</keyword>
<dbReference type="GO" id="GO:0030313">
    <property type="term" value="C:cell envelope"/>
    <property type="evidence" value="ECO:0007669"/>
    <property type="project" value="UniProtKB-SubCell"/>
</dbReference>
<evidence type="ECO:0000256" key="2">
    <source>
        <dbReference type="ARBA" id="ARBA00009194"/>
    </source>
</evidence>
<dbReference type="Gene3D" id="2.50.20.20">
    <property type="match status" value="1"/>
</dbReference>
<evidence type="ECO:0000256" key="4">
    <source>
        <dbReference type="SAM" id="MobiDB-lite"/>
    </source>
</evidence>
<evidence type="ECO:0000313" key="5">
    <source>
        <dbReference type="EMBL" id="GAB78163.1"/>
    </source>
</evidence>
<keyword evidence="3" id="KW-0472">Membrane</keyword>
<dbReference type="EMBL" id="BAGZ01000008">
    <property type="protein sequence ID" value="GAB78163.1"/>
    <property type="molecule type" value="Genomic_DNA"/>
</dbReference>
<comment type="similarity">
    <text evidence="2">Belongs to the LppX/LprAFG lipoprotein family.</text>
</comment>
<feature type="region of interest" description="Disordered" evidence="4">
    <location>
        <begin position="276"/>
        <end position="299"/>
    </location>
</feature>
<dbReference type="eggNOG" id="ENOG50348I3">
    <property type="taxonomic scope" value="Bacteria"/>
</dbReference>
<dbReference type="STRING" id="100225.SAMN05421595_0684"/>
<evidence type="ECO:0000256" key="3">
    <source>
        <dbReference type="ARBA" id="ARBA00022475"/>
    </source>
</evidence>
<dbReference type="InterPro" id="IPR029046">
    <property type="entry name" value="LolA/LolB/LppX"/>
</dbReference>
<feature type="compositionally biased region" description="Low complexity" evidence="4">
    <location>
        <begin position="143"/>
        <end position="160"/>
    </location>
</feature>
<dbReference type="Proteomes" id="UP000008495">
    <property type="component" value="Unassembled WGS sequence"/>
</dbReference>
<proteinExistence type="inferred from homology"/>
<dbReference type="AlphaFoldDB" id="K6V7G6"/>
<comment type="caution">
    <text evidence="5">The sequence shown here is derived from an EMBL/GenBank/DDBJ whole genome shotgun (WGS) entry which is preliminary data.</text>
</comment>
<feature type="compositionally biased region" description="Low complexity" evidence="4">
    <location>
        <begin position="278"/>
        <end position="292"/>
    </location>
</feature>
<protein>
    <recommendedName>
        <fullName evidence="7">Lipoprotein</fullName>
    </recommendedName>
</protein>
<dbReference type="SUPFAM" id="SSF89392">
    <property type="entry name" value="Prokaryotic lipoproteins and lipoprotein localization factors"/>
    <property type="match status" value="1"/>
</dbReference>
<dbReference type="Pfam" id="PF07161">
    <property type="entry name" value="LppX_LprAFG"/>
    <property type="match status" value="1"/>
</dbReference>
<evidence type="ECO:0000313" key="6">
    <source>
        <dbReference type="Proteomes" id="UP000008495"/>
    </source>
</evidence>
<evidence type="ECO:0000256" key="1">
    <source>
        <dbReference type="ARBA" id="ARBA00004196"/>
    </source>
</evidence>
<feature type="region of interest" description="Disordered" evidence="4">
    <location>
        <begin position="136"/>
        <end position="173"/>
    </location>
</feature>
<dbReference type="OrthoDB" id="3781094at2"/>
<name>K6V7G6_9MICO</name>
<evidence type="ECO:0008006" key="7">
    <source>
        <dbReference type="Google" id="ProtNLM"/>
    </source>
</evidence>
<gene>
    <name evidence="5" type="ORF">AUCHE_08_04080</name>
</gene>